<evidence type="ECO:0000313" key="3">
    <source>
        <dbReference type="Proteomes" id="UP001150217"/>
    </source>
</evidence>
<keyword evidence="3" id="KW-1185">Reference proteome</keyword>
<accession>A0ABQ8VSP7</accession>
<comment type="caution">
    <text evidence="2">The sequence shown here is derived from an EMBL/GenBank/DDBJ whole genome shotgun (WGS) entry which is preliminary data.</text>
</comment>
<organism evidence="2 3">
    <name type="scientific">Lentinula lateritia</name>
    <dbReference type="NCBI Taxonomy" id="40482"/>
    <lineage>
        <taxon>Eukaryota</taxon>
        <taxon>Fungi</taxon>
        <taxon>Dikarya</taxon>
        <taxon>Basidiomycota</taxon>
        <taxon>Agaricomycotina</taxon>
        <taxon>Agaricomycetes</taxon>
        <taxon>Agaricomycetidae</taxon>
        <taxon>Agaricales</taxon>
        <taxon>Marasmiineae</taxon>
        <taxon>Omphalotaceae</taxon>
        <taxon>Lentinula</taxon>
    </lineage>
</organism>
<name>A0ABQ8VSP7_9AGAR</name>
<dbReference type="Proteomes" id="UP001150217">
    <property type="component" value="Unassembled WGS sequence"/>
</dbReference>
<evidence type="ECO:0000256" key="1">
    <source>
        <dbReference type="SAM" id="SignalP"/>
    </source>
</evidence>
<reference evidence="2" key="1">
    <citation type="submission" date="2022-08" db="EMBL/GenBank/DDBJ databases">
        <title>A Global Phylogenomic Analysis of the Shiitake Genus Lentinula.</title>
        <authorList>
            <consortium name="DOE Joint Genome Institute"/>
            <person name="Sierra-Patev S."/>
            <person name="Min B."/>
            <person name="Naranjo-Ortiz M."/>
            <person name="Looney B."/>
            <person name="Konkel Z."/>
            <person name="Slot J.C."/>
            <person name="Sakamoto Y."/>
            <person name="Steenwyk J.L."/>
            <person name="Rokas A."/>
            <person name="Carro J."/>
            <person name="Camarero S."/>
            <person name="Ferreira P."/>
            <person name="Molpeceres G."/>
            <person name="Ruiz-Duenas F.J."/>
            <person name="Serrano A."/>
            <person name="Henrissat B."/>
            <person name="Drula E."/>
            <person name="Hughes K.W."/>
            <person name="Mata J.L."/>
            <person name="Ishikawa N.K."/>
            <person name="Vargas-Isla R."/>
            <person name="Ushijima S."/>
            <person name="Smith C.A."/>
            <person name="Ahrendt S."/>
            <person name="Andreopoulos W."/>
            <person name="He G."/>
            <person name="Labutti K."/>
            <person name="Lipzen A."/>
            <person name="Ng V."/>
            <person name="Riley R."/>
            <person name="Sandor L."/>
            <person name="Barry K."/>
            <person name="Martinez A.T."/>
            <person name="Xiao Y."/>
            <person name="Gibbons J.G."/>
            <person name="Terashima K."/>
            <person name="Grigoriev I.V."/>
            <person name="Hibbett D.S."/>
        </authorList>
    </citation>
    <scope>NUCLEOTIDE SEQUENCE</scope>
    <source>
        <strain evidence="2">RHP3577 ss4</strain>
    </source>
</reference>
<evidence type="ECO:0000313" key="2">
    <source>
        <dbReference type="EMBL" id="KAJ4497575.1"/>
    </source>
</evidence>
<sequence>MRIPLGKILLLPFFLPVMGLPTSNDKVDEGKAPAKEDTHAQSVNYYEIEAYKSVSGSECTGSVVGGLKVPKSDRLKRHESMATQAHCLRFIIPFPPDCRLNVNEEYGTSRQFRKKYPAGCTLQFPKSFDHMSVECGHDEKSDYW</sequence>
<gene>
    <name evidence="2" type="ORF">C8R41DRAFT_917295</name>
</gene>
<proteinExistence type="predicted"/>
<feature type="signal peptide" evidence="1">
    <location>
        <begin position="1"/>
        <end position="19"/>
    </location>
</feature>
<dbReference type="EMBL" id="JANVFT010000020">
    <property type="protein sequence ID" value="KAJ4497575.1"/>
    <property type="molecule type" value="Genomic_DNA"/>
</dbReference>
<evidence type="ECO:0008006" key="4">
    <source>
        <dbReference type="Google" id="ProtNLM"/>
    </source>
</evidence>
<protein>
    <recommendedName>
        <fullName evidence="4">Secreted protein</fullName>
    </recommendedName>
</protein>
<keyword evidence="1" id="KW-0732">Signal</keyword>
<feature type="chain" id="PRO_5045711209" description="Secreted protein" evidence="1">
    <location>
        <begin position="20"/>
        <end position="144"/>
    </location>
</feature>